<evidence type="ECO:0000256" key="1">
    <source>
        <dbReference type="SAM" id="Coils"/>
    </source>
</evidence>
<name>A0A6A4GBN0_9AGAR</name>
<gene>
    <name evidence="3" type="ORF">BT96DRAFT_893149</name>
</gene>
<protein>
    <submittedName>
        <fullName evidence="3">Uncharacterized protein</fullName>
    </submittedName>
</protein>
<sequence length="211" mass="24149">MSPSASRRTSMETRTSRTSHSTSTRETRTKTLSSRELAILLAMEKNKSESLKLSLEEAQKELAAQRHRIEDAERNLLQVTSAFMKANKERLDALQSAAIAEQERELFRAQLLTAQSDIDKARIVVRNIDEQRVQAEKDAAKYKRSTRELREERLVLAAREEGRRVGFKEGLQRARAEVGFIDIAADGFVTPPTATQLDSLVWRWRDFLYRG</sequence>
<accession>A0A6A4GBN0</accession>
<reference evidence="3" key="1">
    <citation type="journal article" date="2019" name="Environ. Microbiol.">
        <title>Fungal ecological strategies reflected in gene transcription - a case study of two litter decomposers.</title>
        <authorList>
            <person name="Barbi F."/>
            <person name="Kohler A."/>
            <person name="Barry K."/>
            <person name="Baskaran P."/>
            <person name="Daum C."/>
            <person name="Fauchery L."/>
            <person name="Ihrmark K."/>
            <person name="Kuo A."/>
            <person name="LaButti K."/>
            <person name="Lipzen A."/>
            <person name="Morin E."/>
            <person name="Grigoriev I.V."/>
            <person name="Henrissat B."/>
            <person name="Lindahl B."/>
            <person name="Martin F."/>
        </authorList>
    </citation>
    <scope>NUCLEOTIDE SEQUENCE</scope>
    <source>
        <strain evidence="3">JB14</strain>
    </source>
</reference>
<feature type="coiled-coil region" evidence="1">
    <location>
        <begin position="41"/>
        <end position="89"/>
    </location>
</feature>
<evidence type="ECO:0000313" key="4">
    <source>
        <dbReference type="Proteomes" id="UP000799118"/>
    </source>
</evidence>
<evidence type="ECO:0000313" key="3">
    <source>
        <dbReference type="EMBL" id="KAE9382884.1"/>
    </source>
</evidence>
<dbReference type="OrthoDB" id="3008370at2759"/>
<feature type="region of interest" description="Disordered" evidence="2">
    <location>
        <begin position="1"/>
        <end position="31"/>
    </location>
</feature>
<organism evidence="3 4">
    <name type="scientific">Gymnopus androsaceus JB14</name>
    <dbReference type="NCBI Taxonomy" id="1447944"/>
    <lineage>
        <taxon>Eukaryota</taxon>
        <taxon>Fungi</taxon>
        <taxon>Dikarya</taxon>
        <taxon>Basidiomycota</taxon>
        <taxon>Agaricomycotina</taxon>
        <taxon>Agaricomycetes</taxon>
        <taxon>Agaricomycetidae</taxon>
        <taxon>Agaricales</taxon>
        <taxon>Marasmiineae</taxon>
        <taxon>Omphalotaceae</taxon>
        <taxon>Gymnopus</taxon>
    </lineage>
</organism>
<proteinExistence type="predicted"/>
<dbReference type="Proteomes" id="UP000799118">
    <property type="component" value="Unassembled WGS sequence"/>
</dbReference>
<keyword evidence="1" id="KW-0175">Coiled coil</keyword>
<dbReference type="EMBL" id="ML770889">
    <property type="protein sequence ID" value="KAE9382884.1"/>
    <property type="molecule type" value="Genomic_DNA"/>
</dbReference>
<keyword evidence="4" id="KW-1185">Reference proteome</keyword>
<evidence type="ECO:0000256" key="2">
    <source>
        <dbReference type="SAM" id="MobiDB-lite"/>
    </source>
</evidence>
<feature type="coiled-coil region" evidence="1">
    <location>
        <begin position="118"/>
        <end position="152"/>
    </location>
</feature>
<dbReference type="AlphaFoldDB" id="A0A6A4GBN0"/>